<dbReference type="GO" id="GO:0003677">
    <property type="term" value="F:DNA binding"/>
    <property type="evidence" value="ECO:0007669"/>
    <property type="project" value="UniProtKB-KW"/>
</dbReference>
<dbReference type="InterPro" id="IPR001034">
    <property type="entry name" value="DeoR_HTH"/>
</dbReference>
<name>A0A9E6RAZ3_9HYPH</name>
<dbReference type="EMBL" id="CP081869">
    <property type="protein sequence ID" value="QZO01448.1"/>
    <property type="molecule type" value="Genomic_DNA"/>
</dbReference>
<keyword evidence="3 6" id="KW-0238">DNA-binding</keyword>
<dbReference type="RefSeq" id="WP_261404727.1">
    <property type="nucleotide sequence ID" value="NZ_CP081869.1"/>
</dbReference>
<dbReference type="SUPFAM" id="SSF100950">
    <property type="entry name" value="NagB/RpiA/CoA transferase-like"/>
    <property type="match status" value="1"/>
</dbReference>
<keyword evidence="4" id="KW-0804">Transcription</keyword>
<dbReference type="InterPro" id="IPR036388">
    <property type="entry name" value="WH-like_DNA-bd_sf"/>
</dbReference>
<evidence type="ECO:0000313" key="7">
    <source>
        <dbReference type="Proteomes" id="UP000825701"/>
    </source>
</evidence>
<dbReference type="PRINTS" id="PR00035">
    <property type="entry name" value="HTHGNTR"/>
</dbReference>
<dbReference type="InterPro" id="IPR037171">
    <property type="entry name" value="NagB/RpiA_transferase-like"/>
</dbReference>
<dbReference type="PRINTS" id="PR00037">
    <property type="entry name" value="HTHLACR"/>
</dbReference>
<sequence>MLGRFPEFRVTMPRPIAARRLHDILESVETAKSVSVEELADRFGVSRETIRRDLKALAAQGRLDIVHGGALKRGVGEPPYAERAMENAAGKAAIGRAAAAMVEPGMVVLLDSGSTTHEIAAALAKAPPSDVTVIATSLRDALTLTRAGVKVTVLGGEVDPDDEATVGLDVIAALPRYRVDLAFVGIGGVTPDGDVTVFSRVAAETRAVMLDCAARGFYVADSSKFGRAGVARIAPKRAPEALVVDAAPPARMQTGLAAHGVACIVADAL</sequence>
<evidence type="ECO:0000256" key="1">
    <source>
        <dbReference type="ARBA" id="ARBA00022491"/>
    </source>
</evidence>
<dbReference type="KEGG" id="cmet:K6K41_08420"/>
<dbReference type="Gene3D" id="3.40.50.1360">
    <property type="match status" value="1"/>
</dbReference>
<dbReference type="PANTHER" id="PTHR30363">
    <property type="entry name" value="HTH-TYPE TRANSCRIPTIONAL REGULATOR SRLR-RELATED"/>
    <property type="match status" value="1"/>
</dbReference>
<dbReference type="GO" id="GO:0003700">
    <property type="term" value="F:DNA-binding transcription factor activity"/>
    <property type="evidence" value="ECO:0007669"/>
    <property type="project" value="InterPro"/>
</dbReference>
<proteinExistence type="predicted"/>
<evidence type="ECO:0000313" key="6">
    <source>
        <dbReference type="EMBL" id="QZO01448.1"/>
    </source>
</evidence>
<dbReference type="SUPFAM" id="SSF46785">
    <property type="entry name" value="Winged helix' DNA-binding domain"/>
    <property type="match status" value="1"/>
</dbReference>
<dbReference type="Gene3D" id="1.10.10.10">
    <property type="entry name" value="Winged helix-like DNA-binding domain superfamily/Winged helix DNA-binding domain"/>
    <property type="match status" value="1"/>
</dbReference>
<keyword evidence="2" id="KW-0805">Transcription regulation</keyword>
<evidence type="ECO:0000256" key="2">
    <source>
        <dbReference type="ARBA" id="ARBA00023015"/>
    </source>
</evidence>
<dbReference type="InterPro" id="IPR014036">
    <property type="entry name" value="DeoR-like_C"/>
</dbReference>
<dbReference type="AlphaFoldDB" id="A0A9E6RAZ3"/>
<dbReference type="Pfam" id="PF00455">
    <property type="entry name" value="DeoRC"/>
    <property type="match status" value="1"/>
</dbReference>
<dbReference type="Pfam" id="PF08220">
    <property type="entry name" value="HTH_DeoR"/>
    <property type="match status" value="1"/>
</dbReference>
<protein>
    <submittedName>
        <fullName evidence="6">DeoR/GlpR family DNA-binding transcription regulator</fullName>
    </submittedName>
</protein>
<dbReference type="Proteomes" id="UP000825701">
    <property type="component" value="Chromosome"/>
</dbReference>
<dbReference type="PROSITE" id="PS51000">
    <property type="entry name" value="HTH_DEOR_2"/>
    <property type="match status" value="1"/>
</dbReference>
<feature type="domain" description="HTH deoR-type" evidence="5">
    <location>
        <begin position="17"/>
        <end position="72"/>
    </location>
</feature>
<dbReference type="InterPro" id="IPR000524">
    <property type="entry name" value="Tscrpt_reg_HTH_GntR"/>
</dbReference>
<reference evidence="6" key="1">
    <citation type="submission" date="2021-08" db="EMBL/GenBank/DDBJ databases">
        <authorList>
            <person name="Zhang H."/>
            <person name="Xu M."/>
            <person name="Yu Z."/>
            <person name="Yang L."/>
            <person name="Cai Y."/>
        </authorList>
    </citation>
    <scope>NUCLEOTIDE SEQUENCE</scope>
    <source>
        <strain evidence="6">CHL1</strain>
    </source>
</reference>
<dbReference type="InterPro" id="IPR050313">
    <property type="entry name" value="Carb_Metab_HTH_regulators"/>
</dbReference>
<evidence type="ECO:0000256" key="3">
    <source>
        <dbReference type="ARBA" id="ARBA00023125"/>
    </source>
</evidence>
<dbReference type="SMART" id="SM01134">
    <property type="entry name" value="DeoRC"/>
    <property type="match status" value="1"/>
</dbReference>
<evidence type="ECO:0000256" key="4">
    <source>
        <dbReference type="ARBA" id="ARBA00023163"/>
    </source>
</evidence>
<dbReference type="SMART" id="SM00420">
    <property type="entry name" value="HTH_DEOR"/>
    <property type="match status" value="1"/>
</dbReference>
<gene>
    <name evidence="6" type="ORF">K6K41_08420</name>
</gene>
<dbReference type="InterPro" id="IPR036390">
    <property type="entry name" value="WH_DNA-bd_sf"/>
</dbReference>
<organism evidence="6 7">
    <name type="scientific">Chenggangzhangella methanolivorans</name>
    <dbReference type="NCBI Taxonomy" id="1437009"/>
    <lineage>
        <taxon>Bacteria</taxon>
        <taxon>Pseudomonadati</taxon>
        <taxon>Pseudomonadota</taxon>
        <taxon>Alphaproteobacteria</taxon>
        <taxon>Hyphomicrobiales</taxon>
        <taxon>Methylopilaceae</taxon>
        <taxon>Chenggangzhangella</taxon>
    </lineage>
</organism>
<dbReference type="PROSITE" id="PS00894">
    <property type="entry name" value="HTH_DEOR_1"/>
    <property type="match status" value="1"/>
</dbReference>
<keyword evidence="7" id="KW-1185">Reference proteome</keyword>
<evidence type="ECO:0000259" key="5">
    <source>
        <dbReference type="PROSITE" id="PS51000"/>
    </source>
</evidence>
<dbReference type="PANTHER" id="PTHR30363:SF4">
    <property type="entry name" value="GLYCEROL-3-PHOSPHATE REGULON REPRESSOR"/>
    <property type="match status" value="1"/>
</dbReference>
<keyword evidence="1" id="KW-0678">Repressor</keyword>
<dbReference type="InterPro" id="IPR018356">
    <property type="entry name" value="Tscrpt_reg_HTH_DeoR_CS"/>
</dbReference>
<accession>A0A9E6RAZ3</accession>